<feature type="domain" description="DUF7992" evidence="1">
    <location>
        <begin position="35"/>
        <end position="189"/>
    </location>
</feature>
<organism evidence="2 3">
    <name type="scientific">Natrinema gari JCM 14663</name>
    <dbReference type="NCBI Taxonomy" id="1230459"/>
    <lineage>
        <taxon>Archaea</taxon>
        <taxon>Methanobacteriati</taxon>
        <taxon>Methanobacteriota</taxon>
        <taxon>Stenosarchaea group</taxon>
        <taxon>Halobacteria</taxon>
        <taxon>Halobacteriales</taxon>
        <taxon>Natrialbaceae</taxon>
        <taxon>Natrinema</taxon>
    </lineage>
</organism>
<dbReference type="EMBL" id="AOIJ01000079">
    <property type="protein sequence ID" value="ELY76370.1"/>
    <property type="molecule type" value="Genomic_DNA"/>
</dbReference>
<gene>
    <name evidence="2" type="ORF">C486_18084</name>
</gene>
<dbReference type="PATRIC" id="fig|1230459.4.peg.3589"/>
<protein>
    <recommendedName>
        <fullName evidence="1">DUF7992 domain-containing protein</fullName>
    </recommendedName>
</protein>
<name>L9YQ61_9EURY</name>
<dbReference type="InterPro" id="IPR058305">
    <property type="entry name" value="DUF7992"/>
</dbReference>
<evidence type="ECO:0000313" key="3">
    <source>
        <dbReference type="Proteomes" id="UP000011592"/>
    </source>
</evidence>
<dbReference type="AlphaFoldDB" id="L9YQ61"/>
<accession>L9YQ61</accession>
<dbReference type="Pfam" id="PF25955">
    <property type="entry name" value="DUF7992"/>
    <property type="match status" value="1"/>
</dbReference>
<keyword evidence="3" id="KW-1185">Reference proteome</keyword>
<proteinExistence type="predicted"/>
<evidence type="ECO:0000313" key="2">
    <source>
        <dbReference type="EMBL" id="ELY76370.1"/>
    </source>
</evidence>
<dbReference type="Proteomes" id="UP000011592">
    <property type="component" value="Unassembled WGS sequence"/>
</dbReference>
<comment type="caution">
    <text evidence="2">The sequence shown here is derived from an EMBL/GenBank/DDBJ whole genome shotgun (WGS) entry which is preliminary data.</text>
</comment>
<sequence>MLDRDGRRPGPLAVRRPRLTEGILIREPDLRPPMTLEVEPPEPPELEFVDPNEYEDATISADGTAEIDYRREELQAFLEDGAWMESFDEWRADTDLEAAEYEIARDLDLFAGFDFFWDDFADRVGYHAPGIPEDWQAREYHPDLDTWGTVSSINAELTEFGQIVSVTLKEEYVDWEAEYEPPEDLPDFE</sequence>
<evidence type="ECO:0000259" key="1">
    <source>
        <dbReference type="Pfam" id="PF25955"/>
    </source>
</evidence>
<reference evidence="2 3" key="1">
    <citation type="journal article" date="2014" name="PLoS Genet.">
        <title>Phylogenetically driven sequencing of extremely halophilic archaea reveals strategies for static and dynamic osmo-response.</title>
        <authorList>
            <person name="Becker E.A."/>
            <person name="Seitzer P.M."/>
            <person name="Tritt A."/>
            <person name="Larsen D."/>
            <person name="Krusor M."/>
            <person name="Yao A.I."/>
            <person name="Wu D."/>
            <person name="Madern D."/>
            <person name="Eisen J.A."/>
            <person name="Darling A.E."/>
            <person name="Facciotti M.T."/>
        </authorList>
    </citation>
    <scope>NUCLEOTIDE SEQUENCE [LARGE SCALE GENOMIC DNA]</scope>
    <source>
        <strain evidence="2 3">JCM 14663</strain>
    </source>
</reference>